<dbReference type="InterPro" id="IPR000415">
    <property type="entry name" value="Nitroreductase-like"/>
</dbReference>
<name>A0A2T3FX80_9FIRM</name>
<dbReference type="Proteomes" id="UP000240974">
    <property type="component" value="Unassembled WGS sequence"/>
</dbReference>
<evidence type="ECO:0000256" key="2">
    <source>
        <dbReference type="ARBA" id="ARBA00007118"/>
    </source>
</evidence>
<keyword evidence="3" id="KW-0285">Flavoprotein</keyword>
<reference evidence="11" key="3">
    <citation type="submission" date="2020-09" db="EMBL/GenBank/DDBJ databases">
        <title>Complete genome sequencing of Faecalibacillus intestinalis strain 14EGH31.</title>
        <authorList>
            <person name="Sakamoto M."/>
            <person name="Murakami T."/>
            <person name="Mori H."/>
        </authorList>
    </citation>
    <scope>NUCLEOTIDE SEQUENCE [LARGE SCALE GENOMIC DNA]</scope>
    <source>
        <strain evidence="11">14EGH31</strain>
    </source>
</reference>
<organism evidence="9 10">
    <name type="scientific">Faecalibacillus intestinalis</name>
    <dbReference type="NCBI Taxonomy" id="1982626"/>
    <lineage>
        <taxon>Bacteria</taxon>
        <taxon>Bacillati</taxon>
        <taxon>Bacillota</taxon>
        <taxon>Erysipelotrichia</taxon>
        <taxon>Erysipelotrichales</taxon>
        <taxon>Coprobacillaceae</taxon>
        <taxon>Faecalibacillus</taxon>
    </lineage>
</organism>
<dbReference type="PANTHER" id="PTHR43673:SF2">
    <property type="entry name" value="NITROREDUCTASE"/>
    <property type="match status" value="1"/>
</dbReference>
<reference evidence="7" key="2">
    <citation type="journal article" date="2020" name="Microbiol. Resour. Announc.">
        <title>Complete Genome Sequence of Faecalibacillus intestinalis JCM 34082, Isolated from Feces from a Healthy Japanese Female.</title>
        <authorList>
            <person name="Sakamoto M."/>
            <person name="Ikeyama N."/>
            <person name="Toyoda A."/>
            <person name="Murakami T."/>
            <person name="Mori H."/>
            <person name="Ohkuma M."/>
        </authorList>
    </citation>
    <scope>NUCLEOTIDE SEQUENCE</scope>
    <source>
        <strain evidence="7">14EGH31</strain>
    </source>
</reference>
<dbReference type="Proteomes" id="UP000593842">
    <property type="component" value="Chromosome"/>
</dbReference>
<proteinExistence type="inferred from homology"/>
<dbReference type="EMBL" id="AP024085">
    <property type="protein sequence ID" value="BCL58719.1"/>
    <property type="molecule type" value="Genomic_DNA"/>
</dbReference>
<dbReference type="GO" id="GO:0016491">
    <property type="term" value="F:oxidoreductase activity"/>
    <property type="evidence" value="ECO:0007669"/>
    <property type="project" value="UniProtKB-KW"/>
</dbReference>
<keyword evidence="5" id="KW-0560">Oxidoreductase</keyword>
<feature type="domain" description="Nitroreductase" evidence="6">
    <location>
        <begin position="91"/>
        <end position="151"/>
    </location>
</feature>
<evidence type="ECO:0000256" key="1">
    <source>
        <dbReference type="ARBA" id="ARBA00001917"/>
    </source>
</evidence>
<accession>A0A2T3FX80</accession>
<evidence type="ECO:0000256" key="3">
    <source>
        <dbReference type="ARBA" id="ARBA00022630"/>
    </source>
</evidence>
<dbReference type="SUPFAM" id="SSF55469">
    <property type="entry name" value="FMN-dependent nitroreductase-like"/>
    <property type="match status" value="1"/>
</dbReference>
<dbReference type="GeneID" id="70580871"/>
<dbReference type="EMBL" id="JANGBO010000013">
    <property type="protein sequence ID" value="MCQ5062440.1"/>
    <property type="molecule type" value="Genomic_DNA"/>
</dbReference>
<evidence type="ECO:0000313" key="10">
    <source>
        <dbReference type="Proteomes" id="UP000240974"/>
    </source>
</evidence>
<evidence type="ECO:0000256" key="4">
    <source>
        <dbReference type="ARBA" id="ARBA00022643"/>
    </source>
</evidence>
<dbReference type="AlphaFoldDB" id="A0A2T3FX80"/>
<evidence type="ECO:0000313" key="7">
    <source>
        <dbReference type="EMBL" id="BCL58719.1"/>
    </source>
</evidence>
<dbReference type="Pfam" id="PF00881">
    <property type="entry name" value="Nitroreductase"/>
    <property type="match status" value="2"/>
</dbReference>
<evidence type="ECO:0000313" key="11">
    <source>
        <dbReference type="Proteomes" id="UP000593842"/>
    </source>
</evidence>
<evidence type="ECO:0000259" key="6">
    <source>
        <dbReference type="Pfam" id="PF00881"/>
    </source>
</evidence>
<reference evidence="8" key="4">
    <citation type="submission" date="2022-06" db="EMBL/GenBank/DDBJ databases">
        <title>Isolation of gut microbiota from human fecal samples.</title>
        <authorList>
            <person name="Pamer E.G."/>
            <person name="Barat B."/>
            <person name="Waligurski E."/>
            <person name="Medina S."/>
            <person name="Paddock L."/>
            <person name="Mostad J."/>
        </authorList>
    </citation>
    <scope>NUCLEOTIDE SEQUENCE</scope>
    <source>
        <strain evidence="8">DFI.6.24</strain>
    </source>
</reference>
<dbReference type="PANTHER" id="PTHR43673">
    <property type="entry name" value="NAD(P)H NITROREDUCTASE YDGI-RELATED"/>
    <property type="match status" value="1"/>
</dbReference>
<keyword evidence="10" id="KW-1185">Reference proteome</keyword>
<reference evidence="9 10" key="1">
    <citation type="journal article" date="2019" name="Int. J. Syst. Evol. Microbiol.">
        <title>Faecalibacillus intestinalis gen. nov., sp. nov. and Faecalibacillus faecis sp. nov., isolated from human faeces.</title>
        <authorList>
            <person name="Seo B."/>
            <person name="Jeon K."/>
            <person name="Baek I."/>
            <person name="Lee Y.M."/>
            <person name="Baek K."/>
            <person name="Ko G."/>
        </authorList>
    </citation>
    <scope>NUCLEOTIDE SEQUENCE [LARGE SCALE GENOMIC DNA]</scope>
    <source>
        <strain evidence="9 10">SNUG30099</strain>
    </source>
</reference>
<dbReference type="Gene3D" id="3.40.109.10">
    <property type="entry name" value="NADH Oxidase"/>
    <property type="match status" value="1"/>
</dbReference>
<dbReference type="KEGG" id="fit:Fi14EGH31_24310"/>
<dbReference type="EMBL" id="PYLQ01000015">
    <property type="protein sequence ID" value="PST39852.1"/>
    <property type="molecule type" value="Genomic_DNA"/>
</dbReference>
<dbReference type="InterPro" id="IPR029479">
    <property type="entry name" value="Nitroreductase"/>
</dbReference>
<sequence length="173" mass="19721">MNTLETIFTRKSVRQFKNQKVDEKDIKTILKAGMSGPTCVNSKDWSFIVIDDQEVLKQMYEANGVPAKPLLECAFAILICGDYSKAFKFSKDYFAVDGSIAGQNMILAAWSLGIGSVWLGTWPQMDRVFAQSKLFDLPNDQIPHSIIAFGYPLDEIKEKEEYYDESVVHYNKW</sequence>
<evidence type="ECO:0000313" key="9">
    <source>
        <dbReference type="EMBL" id="PST39852.1"/>
    </source>
</evidence>
<protein>
    <submittedName>
        <fullName evidence="7 9">Nitroreductase</fullName>
    </submittedName>
</protein>
<gene>
    <name evidence="9" type="ORF">C7U54_10220</name>
    <name evidence="7" type="ORF">Fi14EGH31_24310</name>
    <name evidence="8" type="ORF">NE542_11505</name>
</gene>
<keyword evidence="4" id="KW-0288">FMN</keyword>
<feature type="domain" description="Nitroreductase" evidence="6">
    <location>
        <begin position="8"/>
        <end position="62"/>
    </location>
</feature>
<evidence type="ECO:0000256" key="5">
    <source>
        <dbReference type="ARBA" id="ARBA00023002"/>
    </source>
</evidence>
<comment type="cofactor">
    <cofactor evidence="1">
        <name>FMN</name>
        <dbReference type="ChEBI" id="CHEBI:58210"/>
    </cofactor>
</comment>
<dbReference type="RefSeq" id="WP_107030240.1">
    <property type="nucleotide sequence ID" value="NZ_AP024085.1"/>
</dbReference>
<comment type="similarity">
    <text evidence="2">Belongs to the nitroreductase family.</text>
</comment>
<evidence type="ECO:0000313" key="8">
    <source>
        <dbReference type="EMBL" id="MCQ5062440.1"/>
    </source>
</evidence>
<dbReference type="Proteomes" id="UP001204814">
    <property type="component" value="Unassembled WGS sequence"/>
</dbReference>